<proteinExistence type="predicted"/>
<feature type="region of interest" description="Disordered" evidence="1">
    <location>
        <begin position="1"/>
        <end position="90"/>
    </location>
</feature>
<keyword evidence="3" id="KW-1185">Reference proteome</keyword>
<gene>
    <name evidence="2" type="ORF">BJ508DRAFT_327814</name>
</gene>
<feature type="region of interest" description="Disordered" evidence="1">
    <location>
        <begin position="439"/>
        <end position="460"/>
    </location>
</feature>
<name>A0A3N4I722_ASCIM</name>
<evidence type="ECO:0000256" key="1">
    <source>
        <dbReference type="SAM" id="MobiDB-lite"/>
    </source>
</evidence>
<feature type="compositionally biased region" description="Polar residues" evidence="1">
    <location>
        <begin position="150"/>
        <end position="175"/>
    </location>
</feature>
<dbReference type="AlphaFoldDB" id="A0A3N4I722"/>
<feature type="compositionally biased region" description="Polar residues" evidence="1">
    <location>
        <begin position="30"/>
        <end position="41"/>
    </location>
</feature>
<evidence type="ECO:0000313" key="2">
    <source>
        <dbReference type="EMBL" id="RPA79961.1"/>
    </source>
</evidence>
<organism evidence="2 3">
    <name type="scientific">Ascobolus immersus RN42</name>
    <dbReference type="NCBI Taxonomy" id="1160509"/>
    <lineage>
        <taxon>Eukaryota</taxon>
        <taxon>Fungi</taxon>
        <taxon>Dikarya</taxon>
        <taxon>Ascomycota</taxon>
        <taxon>Pezizomycotina</taxon>
        <taxon>Pezizomycetes</taxon>
        <taxon>Pezizales</taxon>
        <taxon>Ascobolaceae</taxon>
        <taxon>Ascobolus</taxon>
    </lineage>
</organism>
<accession>A0A3N4I722</accession>
<dbReference type="Proteomes" id="UP000275078">
    <property type="component" value="Unassembled WGS sequence"/>
</dbReference>
<sequence>MAPRRGQTPAAAPPPPPAPSSSNLTDGLPSGSTLGTASQQLFHDAELTGIVPSSQVEPPSLGGGPSVHFQDVPAPLDASSSSPLPPPPAITMTHAQLHELLETSTKRALDSFLAASASQPSKRVRETPAGVPPVGDDQGVSHLDPPPPGTDQTAMGSSTPSVVVGSLSTAGSTTGDVPFSPPDEVRVVLQRLPGLDAKEVTKVWKGSFEALNLCKLQPDLLRKVRGVEGDRLQITSSGTIIPKSQGGTLRNYANPLTFLRFWGTYQFILTILHGTGYPLLSAGLSAYILRLLRWELLHAWDAVLQYHFAFHQALLDEGPAAYLDVSRWEAMDHELNHALLGPPTTSTALRVRHQPGLYLSLQPPPVFRLALRPPMDEVTIRLQQENSLTPALPSPPKSASNTTIGDGDAMPIRTTAHDFTLAAIVPRKGTRHTTALLSPRIPPAASRKANELEDPLPLRI</sequence>
<dbReference type="EMBL" id="ML119693">
    <property type="protein sequence ID" value="RPA79961.1"/>
    <property type="molecule type" value="Genomic_DNA"/>
</dbReference>
<feature type="region of interest" description="Disordered" evidence="1">
    <location>
        <begin position="114"/>
        <end position="178"/>
    </location>
</feature>
<evidence type="ECO:0000313" key="3">
    <source>
        <dbReference type="Proteomes" id="UP000275078"/>
    </source>
</evidence>
<feature type="compositionally biased region" description="Low complexity" evidence="1">
    <location>
        <begin position="73"/>
        <end position="82"/>
    </location>
</feature>
<reference evidence="2 3" key="1">
    <citation type="journal article" date="2018" name="Nat. Ecol. Evol.">
        <title>Pezizomycetes genomes reveal the molecular basis of ectomycorrhizal truffle lifestyle.</title>
        <authorList>
            <person name="Murat C."/>
            <person name="Payen T."/>
            <person name="Noel B."/>
            <person name="Kuo A."/>
            <person name="Morin E."/>
            <person name="Chen J."/>
            <person name="Kohler A."/>
            <person name="Krizsan K."/>
            <person name="Balestrini R."/>
            <person name="Da Silva C."/>
            <person name="Montanini B."/>
            <person name="Hainaut M."/>
            <person name="Levati E."/>
            <person name="Barry K.W."/>
            <person name="Belfiori B."/>
            <person name="Cichocki N."/>
            <person name="Clum A."/>
            <person name="Dockter R.B."/>
            <person name="Fauchery L."/>
            <person name="Guy J."/>
            <person name="Iotti M."/>
            <person name="Le Tacon F."/>
            <person name="Lindquist E.A."/>
            <person name="Lipzen A."/>
            <person name="Malagnac F."/>
            <person name="Mello A."/>
            <person name="Molinier V."/>
            <person name="Miyauchi S."/>
            <person name="Poulain J."/>
            <person name="Riccioni C."/>
            <person name="Rubini A."/>
            <person name="Sitrit Y."/>
            <person name="Splivallo R."/>
            <person name="Traeger S."/>
            <person name="Wang M."/>
            <person name="Zifcakova L."/>
            <person name="Wipf D."/>
            <person name="Zambonelli A."/>
            <person name="Paolocci F."/>
            <person name="Nowrousian M."/>
            <person name="Ottonello S."/>
            <person name="Baldrian P."/>
            <person name="Spatafora J.W."/>
            <person name="Henrissat B."/>
            <person name="Nagy L.G."/>
            <person name="Aury J.M."/>
            <person name="Wincker P."/>
            <person name="Grigoriev I.V."/>
            <person name="Bonfante P."/>
            <person name="Martin F.M."/>
        </authorList>
    </citation>
    <scope>NUCLEOTIDE SEQUENCE [LARGE SCALE GENOMIC DNA]</scope>
    <source>
        <strain evidence="2 3">RN42</strain>
    </source>
</reference>
<protein>
    <submittedName>
        <fullName evidence="2">Uncharacterized protein</fullName>
    </submittedName>
</protein>
<feature type="region of interest" description="Disordered" evidence="1">
    <location>
        <begin position="386"/>
        <end position="408"/>
    </location>
</feature>